<evidence type="ECO:0000256" key="9">
    <source>
        <dbReference type="ARBA" id="ARBA00023316"/>
    </source>
</evidence>
<organism evidence="14 15">
    <name type="scientific">Candidatus Uhrbacteria bacterium CG_4_9_14_0_2_um_filter_41_50</name>
    <dbReference type="NCBI Taxonomy" id="1975031"/>
    <lineage>
        <taxon>Bacteria</taxon>
        <taxon>Candidatus Uhriibacteriota</taxon>
    </lineage>
</organism>
<feature type="active site" description="Proton donor" evidence="12">
    <location>
        <position position="115"/>
    </location>
</feature>
<evidence type="ECO:0000256" key="3">
    <source>
        <dbReference type="ARBA" id="ARBA00022490"/>
    </source>
</evidence>
<feature type="binding site" evidence="12">
    <location>
        <position position="304"/>
    </location>
    <ligand>
        <name>UDP-N-acetyl-alpha-D-glucosamine</name>
        <dbReference type="ChEBI" id="CHEBI:57705"/>
    </ligand>
</feature>
<evidence type="ECO:0000256" key="2">
    <source>
        <dbReference type="ARBA" id="ARBA00004752"/>
    </source>
</evidence>
<dbReference type="GO" id="GO:0005737">
    <property type="term" value="C:cytoplasm"/>
    <property type="evidence" value="ECO:0007669"/>
    <property type="project" value="UniProtKB-SubCell"/>
</dbReference>
<comment type="caution">
    <text evidence="12">Lacks conserved residue(s) required for the propagation of feature annotation.</text>
</comment>
<dbReference type="EC" id="2.5.1.7" evidence="12"/>
<keyword evidence="4 12" id="KW-0132">Cell division</keyword>
<comment type="pathway">
    <text evidence="2 12">Cell wall biogenesis; peptidoglycan biosynthesis.</text>
</comment>
<evidence type="ECO:0000313" key="15">
    <source>
        <dbReference type="Proteomes" id="UP000230251"/>
    </source>
</evidence>
<dbReference type="PANTHER" id="PTHR43783">
    <property type="entry name" value="UDP-N-ACETYLGLUCOSAMINE 1-CARBOXYVINYLTRANSFERASE"/>
    <property type="match status" value="1"/>
</dbReference>
<evidence type="ECO:0000259" key="13">
    <source>
        <dbReference type="Pfam" id="PF00275"/>
    </source>
</evidence>
<dbReference type="InterPro" id="IPR013792">
    <property type="entry name" value="RNA3'P_cycl/enolpyr_Trfase_a/b"/>
</dbReference>
<gene>
    <name evidence="12 14" type="primary">murA</name>
    <name evidence="14" type="ORF">CO057_00280</name>
</gene>
<dbReference type="CDD" id="cd01555">
    <property type="entry name" value="UdpNAET"/>
    <property type="match status" value="1"/>
</dbReference>
<feature type="domain" description="Enolpyruvate transferase" evidence="13">
    <location>
        <begin position="6"/>
        <end position="421"/>
    </location>
</feature>
<comment type="catalytic activity">
    <reaction evidence="11 12">
        <text>phosphoenolpyruvate + UDP-N-acetyl-alpha-D-glucosamine = UDP-N-acetyl-3-O-(1-carboxyvinyl)-alpha-D-glucosamine + phosphate</text>
        <dbReference type="Rhea" id="RHEA:18681"/>
        <dbReference type="ChEBI" id="CHEBI:43474"/>
        <dbReference type="ChEBI" id="CHEBI:57705"/>
        <dbReference type="ChEBI" id="CHEBI:58702"/>
        <dbReference type="ChEBI" id="CHEBI:68483"/>
        <dbReference type="EC" id="2.5.1.7"/>
    </reaction>
</comment>
<dbReference type="PANTHER" id="PTHR43783:SF1">
    <property type="entry name" value="UDP-N-ACETYLGLUCOSAMINE 1-CARBOXYVINYLTRANSFERASE"/>
    <property type="match status" value="1"/>
</dbReference>
<dbReference type="AlphaFoldDB" id="A0A2M8EQ83"/>
<dbReference type="UniPathway" id="UPA00219"/>
<evidence type="ECO:0000256" key="1">
    <source>
        <dbReference type="ARBA" id="ARBA00004496"/>
    </source>
</evidence>
<evidence type="ECO:0000256" key="4">
    <source>
        <dbReference type="ARBA" id="ARBA00022618"/>
    </source>
</evidence>
<dbReference type="GO" id="GO:0019277">
    <property type="term" value="P:UDP-N-acetylgalactosamine biosynthetic process"/>
    <property type="evidence" value="ECO:0007669"/>
    <property type="project" value="InterPro"/>
</dbReference>
<comment type="caution">
    <text evidence="14">The sequence shown here is derived from an EMBL/GenBank/DDBJ whole genome shotgun (WGS) entry which is preliminary data.</text>
</comment>
<evidence type="ECO:0000256" key="5">
    <source>
        <dbReference type="ARBA" id="ARBA00022679"/>
    </source>
</evidence>
<comment type="subcellular location">
    <subcellularLocation>
        <location evidence="1 12">Cytoplasm</location>
    </subcellularLocation>
</comment>
<evidence type="ECO:0000256" key="8">
    <source>
        <dbReference type="ARBA" id="ARBA00023306"/>
    </source>
</evidence>
<sequence length="431" mass="46646">MEKLFVTGGKPLSGTVKIVGAKNAASKMIITSLLTDEEVILHNVPLQKESEIAREIIEMVGAKTSLHDHTLTLRSERVDASSVKKLSRKNRLSILAVAPLLHRVGEAEVPLPEGDRIGPRPVDFHVEALKKMGAKVEDQEDCYKMSAPNGLTGALIELPYPSVGATETILYAAVLAKGRTVIKNAAIEPEIISLIMMLQKMGAIIERGAGRDIEIIGVEKLHGCIHTILPDRLEAASYACIALATRGEIFCEGAGHSSMITFLNAIRMAGGEYEVSEDGILFKGSGKYKGLQLETEPHPGFATDWQQPFVVVLTLADGTSVVHETVYQERFGYTKVLNEMGADISLFNNCLGELPCRFKDQNFKHSAVIKGPSKLKATKMTVPDIRAGLAYVAAALAAEGTSEIDGVEHLERGYEDLYGKLASIGADIRVE</sequence>
<dbReference type="InterPro" id="IPR005750">
    <property type="entry name" value="UDP_GlcNAc_COvinyl_MurA"/>
</dbReference>
<comment type="similarity">
    <text evidence="10 12">Belongs to the EPSP synthase family. MurA subfamily.</text>
</comment>
<keyword evidence="8 12" id="KW-0131">Cell cycle</keyword>
<feature type="binding site" evidence="12">
    <location>
        <position position="91"/>
    </location>
    <ligand>
        <name>UDP-N-acetyl-alpha-D-glucosamine</name>
        <dbReference type="ChEBI" id="CHEBI:57705"/>
    </ligand>
</feature>
<dbReference type="Gene3D" id="3.65.10.10">
    <property type="entry name" value="Enolpyruvate transferase domain"/>
    <property type="match status" value="2"/>
</dbReference>
<dbReference type="NCBIfam" id="NF006873">
    <property type="entry name" value="PRK09369.1"/>
    <property type="match status" value="1"/>
</dbReference>
<dbReference type="EMBL" id="PFSI01000009">
    <property type="protein sequence ID" value="PJC24899.1"/>
    <property type="molecule type" value="Genomic_DNA"/>
</dbReference>
<dbReference type="GO" id="GO:0009252">
    <property type="term" value="P:peptidoglycan biosynthetic process"/>
    <property type="evidence" value="ECO:0007669"/>
    <property type="project" value="UniProtKB-UniRule"/>
</dbReference>
<evidence type="ECO:0000313" key="14">
    <source>
        <dbReference type="EMBL" id="PJC24899.1"/>
    </source>
</evidence>
<dbReference type="SUPFAM" id="SSF55205">
    <property type="entry name" value="EPT/RTPC-like"/>
    <property type="match status" value="1"/>
</dbReference>
<evidence type="ECO:0000256" key="6">
    <source>
        <dbReference type="ARBA" id="ARBA00022960"/>
    </source>
</evidence>
<dbReference type="NCBIfam" id="TIGR01072">
    <property type="entry name" value="murA"/>
    <property type="match status" value="1"/>
</dbReference>
<dbReference type="Proteomes" id="UP000230251">
    <property type="component" value="Unassembled WGS sequence"/>
</dbReference>
<dbReference type="GO" id="GO:0008760">
    <property type="term" value="F:UDP-N-acetylglucosamine 1-carboxyvinyltransferase activity"/>
    <property type="evidence" value="ECO:0007669"/>
    <property type="project" value="UniProtKB-UniRule"/>
</dbReference>
<dbReference type="GO" id="GO:0051301">
    <property type="term" value="P:cell division"/>
    <property type="evidence" value="ECO:0007669"/>
    <property type="project" value="UniProtKB-KW"/>
</dbReference>
<evidence type="ECO:0000256" key="11">
    <source>
        <dbReference type="ARBA" id="ARBA00047527"/>
    </source>
</evidence>
<keyword evidence="5 12" id="KW-0808">Transferase</keyword>
<evidence type="ECO:0000256" key="7">
    <source>
        <dbReference type="ARBA" id="ARBA00022984"/>
    </source>
</evidence>
<dbReference type="InterPro" id="IPR050068">
    <property type="entry name" value="MurA_subfamily"/>
</dbReference>
<reference evidence="15" key="1">
    <citation type="submission" date="2017-09" db="EMBL/GenBank/DDBJ databases">
        <title>Depth-based differentiation of microbial function through sediment-hosted aquifers and enrichment of novel symbionts in the deep terrestrial subsurface.</title>
        <authorList>
            <person name="Probst A.J."/>
            <person name="Ladd B."/>
            <person name="Jarett J.K."/>
            <person name="Geller-Mcgrath D.E."/>
            <person name="Sieber C.M.K."/>
            <person name="Emerson J.B."/>
            <person name="Anantharaman K."/>
            <person name="Thomas B.C."/>
            <person name="Malmstrom R."/>
            <person name="Stieglmeier M."/>
            <person name="Klingl A."/>
            <person name="Woyke T."/>
            <person name="Ryan C.M."/>
            <person name="Banfield J.F."/>
        </authorList>
    </citation>
    <scope>NUCLEOTIDE SEQUENCE [LARGE SCALE GENOMIC DNA]</scope>
</reference>
<evidence type="ECO:0000256" key="12">
    <source>
        <dbReference type="HAMAP-Rule" id="MF_00111"/>
    </source>
</evidence>
<keyword evidence="9 12" id="KW-0961">Cell wall biogenesis/degradation</keyword>
<keyword evidence="6 12" id="KW-0133">Cell shape</keyword>
<dbReference type="GO" id="GO:0071555">
    <property type="term" value="P:cell wall organization"/>
    <property type="evidence" value="ECO:0007669"/>
    <property type="project" value="UniProtKB-KW"/>
</dbReference>
<protein>
    <recommendedName>
        <fullName evidence="12">UDP-N-acetylglucosamine 1-carboxyvinyltransferase</fullName>
        <ecNumber evidence="12">2.5.1.7</ecNumber>
    </recommendedName>
    <alternativeName>
        <fullName evidence="12">Enoylpyruvate transferase</fullName>
    </alternativeName>
    <alternativeName>
        <fullName evidence="12">UDP-N-acetylglucosamine enolpyruvyl transferase</fullName>
        <shortName evidence="12">EPT</shortName>
    </alternativeName>
</protein>
<dbReference type="Pfam" id="PF00275">
    <property type="entry name" value="EPSP_synthase"/>
    <property type="match status" value="1"/>
</dbReference>
<dbReference type="HAMAP" id="MF_00111">
    <property type="entry name" value="MurA"/>
    <property type="match status" value="1"/>
</dbReference>
<dbReference type="GO" id="GO:0008360">
    <property type="term" value="P:regulation of cell shape"/>
    <property type="evidence" value="ECO:0007669"/>
    <property type="project" value="UniProtKB-KW"/>
</dbReference>
<dbReference type="InterPro" id="IPR001986">
    <property type="entry name" value="Enolpyruvate_Tfrase_dom"/>
</dbReference>
<feature type="binding site" evidence="12">
    <location>
        <position position="326"/>
    </location>
    <ligand>
        <name>UDP-N-acetyl-alpha-D-glucosamine</name>
        <dbReference type="ChEBI" id="CHEBI:57705"/>
    </ligand>
</feature>
<proteinExistence type="inferred from homology"/>
<accession>A0A2M8EQ83</accession>
<name>A0A2M8EQ83_9BACT</name>
<keyword evidence="3 12" id="KW-0963">Cytoplasm</keyword>
<keyword evidence="7 12" id="KW-0573">Peptidoglycan synthesis</keyword>
<evidence type="ECO:0000256" key="10">
    <source>
        <dbReference type="ARBA" id="ARBA00038367"/>
    </source>
</evidence>
<feature type="binding site" evidence="12">
    <location>
        <begin position="22"/>
        <end position="23"/>
    </location>
    <ligand>
        <name>phosphoenolpyruvate</name>
        <dbReference type="ChEBI" id="CHEBI:58702"/>
    </ligand>
</feature>
<dbReference type="InterPro" id="IPR036968">
    <property type="entry name" value="Enolpyruvate_Tfrase_sf"/>
</dbReference>
<comment type="function">
    <text evidence="12">Cell wall formation. Adds enolpyruvyl to UDP-N-acetylglucosamine.</text>
</comment>